<dbReference type="AlphaFoldDB" id="J8CXI4"/>
<dbReference type="Proteomes" id="UP000006977">
    <property type="component" value="Unassembled WGS sequence"/>
</dbReference>
<evidence type="ECO:0000313" key="1">
    <source>
        <dbReference type="EMBL" id="EJQ77361.1"/>
    </source>
</evidence>
<protein>
    <submittedName>
        <fullName evidence="1">Uncharacterized protein</fullName>
    </submittedName>
</protein>
<organism evidence="1 2">
    <name type="scientific">Bacillus cereus HuA4-10</name>
    <dbReference type="NCBI Taxonomy" id="1053206"/>
    <lineage>
        <taxon>Bacteria</taxon>
        <taxon>Bacillati</taxon>
        <taxon>Bacillota</taxon>
        <taxon>Bacilli</taxon>
        <taxon>Bacillales</taxon>
        <taxon>Bacillaceae</taxon>
        <taxon>Bacillus</taxon>
        <taxon>Bacillus cereus group</taxon>
    </lineage>
</organism>
<gene>
    <name evidence="1" type="ORF">IGC_03660</name>
</gene>
<sequence length="41" mass="4568">MKIKESGSNIILNQTLFALHLLDILGVNGHDNSQNVPFFTK</sequence>
<dbReference type="EMBL" id="AHEA01000026">
    <property type="protein sequence ID" value="EJQ77361.1"/>
    <property type="molecule type" value="Genomic_DNA"/>
</dbReference>
<proteinExistence type="predicted"/>
<evidence type="ECO:0000313" key="2">
    <source>
        <dbReference type="Proteomes" id="UP000006977"/>
    </source>
</evidence>
<dbReference type="HOGENOM" id="CLU_3265222_0_0_9"/>
<comment type="caution">
    <text evidence="1">The sequence shown here is derived from an EMBL/GenBank/DDBJ whole genome shotgun (WGS) entry which is preliminary data.</text>
</comment>
<name>J8CXI4_BACCE</name>
<reference evidence="1 2" key="1">
    <citation type="submission" date="2012-04" db="EMBL/GenBank/DDBJ databases">
        <title>The Genome Sequence of Bacillus cereus HuA4-10.</title>
        <authorList>
            <consortium name="The Broad Institute Genome Sequencing Platform"/>
            <consortium name="The Broad Institute Genome Sequencing Center for Infectious Disease"/>
            <person name="Feldgarden M."/>
            <person name="Van der Auwera G.A."/>
            <person name="Mahillon J."/>
            <person name="Duprez V."/>
            <person name="Timmery S."/>
            <person name="Mattelet C."/>
            <person name="Dierick K."/>
            <person name="Sun M."/>
            <person name="Yu Z."/>
            <person name="Zhu L."/>
            <person name="Hu X."/>
            <person name="Shank E.B."/>
            <person name="Swiecicka I."/>
            <person name="Hansen B.M."/>
            <person name="Andrup L."/>
            <person name="Young S.K."/>
            <person name="Zeng Q."/>
            <person name="Gargeya S."/>
            <person name="Fitzgerald M."/>
            <person name="Haas B."/>
            <person name="Abouelleil A."/>
            <person name="Alvarado L."/>
            <person name="Arachchi H.M."/>
            <person name="Berlin A."/>
            <person name="Chapman S.B."/>
            <person name="Goldberg J."/>
            <person name="Griggs A."/>
            <person name="Gujja S."/>
            <person name="Hansen M."/>
            <person name="Howarth C."/>
            <person name="Imamovic A."/>
            <person name="Larimer J."/>
            <person name="McCowen C."/>
            <person name="Montmayeur A."/>
            <person name="Murphy C."/>
            <person name="Neiman D."/>
            <person name="Pearson M."/>
            <person name="Priest M."/>
            <person name="Roberts A."/>
            <person name="Saif S."/>
            <person name="Shea T."/>
            <person name="Sisk P."/>
            <person name="Sykes S."/>
            <person name="Wortman J."/>
            <person name="Nusbaum C."/>
            <person name="Birren B."/>
        </authorList>
    </citation>
    <scope>NUCLEOTIDE SEQUENCE [LARGE SCALE GENOMIC DNA]</scope>
    <source>
        <strain evidence="1 2">HuA4-10</strain>
    </source>
</reference>
<accession>J8CXI4</accession>